<dbReference type="GO" id="GO:0044781">
    <property type="term" value="P:bacterial-type flagellum organization"/>
    <property type="evidence" value="ECO:0007669"/>
    <property type="project" value="UniProtKB-KW"/>
</dbReference>
<dbReference type="AlphaFoldDB" id="A0A4R2N1X6"/>
<proteinExistence type="inferred from homology"/>
<keyword evidence="5" id="KW-1005">Bacterial flagellum biogenesis</keyword>
<keyword evidence="10" id="KW-1185">Reference proteome</keyword>
<evidence type="ECO:0000256" key="6">
    <source>
        <dbReference type="ARBA" id="ARBA00022927"/>
    </source>
</evidence>
<feature type="domain" description="Flagellar assembly protein FliH/Type III secretion system HrpE" evidence="8">
    <location>
        <begin position="119"/>
        <end position="244"/>
    </location>
</feature>
<keyword evidence="9" id="KW-0969">Cilium</keyword>
<evidence type="ECO:0000259" key="8">
    <source>
        <dbReference type="Pfam" id="PF02108"/>
    </source>
</evidence>
<dbReference type="InterPro" id="IPR051472">
    <property type="entry name" value="T3SS_Stator/FliH"/>
</dbReference>
<dbReference type="OrthoDB" id="5296952at2"/>
<name>A0A4R2N1X6_9BURK</name>
<dbReference type="Proteomes" id="UP000295182">
    <property type="component" value="Unassembled WGS sequence"/>
</dbReference>
<evidence type="ECO:0000313" key="10">
    <source>
        <dbReference type="Proteomes" id="UP000295182"/>
    </source>
</evidence>
<keyword evidence="4" id="KW-0813">Transport</keyword>
<organism evidence="9 10">
    <name type="scientific">Simplicispira metamorpha</name>
    <dbReference type="NCBI Taxonomy" id="80881"/>
    <lineage>
        <taxon>Bacteria</taxon>
        <taxon>Pseudomonadati</taxon>
        <taxon>Pseudomonadota</taxon>
        <taxon>Betaproteobacteria</taxon>
        <taxon>Burkholderiales</taxon>
        <taxon>Comamonadaceae</taxon>
        <taxon>Simplicispira</taxon>
    </lineage>
</organism>
<evidence type="ECO:0000256" key="1">
    <source>
        <dbReference type="ARBA" id="ARBA00003041"/>
    </source>
</evidence>
<evidence type="ECO:0000256" key="2">
    <source>
        <dbReference type="ARBA" id="ARBA00006602"/>
    </source>
</evidence>
<evidence type="ECO:0000256" key="4">
    <source>
        <dbReference type="ARBA" id="ARBA00022448"/>
    </source>
</evidence>
<dbReference type="InterPro" id="IPR018035">
    <property type="entry name" value="Flagellar_FliH/T3SS_HrpE"/>
</dbReference>
<reference evidence="9 10" key="1">
    <citation type="submission" date="2019-03" db="EMBL/GenBank/DDBJ databases">
        <title>Genomic Encyclopedia of Type Strains, Phase IV (KMG-IV): sequencing the most valuable type-strain genomes for metagenomic binning, comparative biology and taxonomic classification.</title>
        <authorList>
            <person name="Goeker M."/>
        </authorList>
    </citation>
    <scope>NUCLEOTIDE SEQUENCE [LARGE SCALE GENOMIC DNA]</scope>
    <source>
        <strain evidence="9 10">DSM 1837</strain>
    </source>
</reference>
<comment type="function">
    <text evidence="1">Needed for flagellar regrowth and assembly.</text>
</comment>
<dbReference type="Pfam" id="PF02108">
    <property type="entry name" value="FliH"/>
    <property type="match status" value="1"/>
</dbReference>
<comment type="similarity">
    <text evidence="2">Belongs to the FliH family.</text>
</comment>
<evidence type="ECO:0000256" key="7">
    <source>
        <dbReference type="ARBA" id="ARBA00023225"/>
    </source>
</evidence>
<dbReference type="RefSeq" id="WP_119014178.1">
    <property type="nucleotide sequence ID" value="NZ_QXNC01000028.1"/>
</dbReference>
<evidence type="ECO:0000313" key="9">
    <source>
        <dbReference type="EMBL" id="TCP13546.1"/>
    </source>
</evidence>
<dbReference type="GO" id="GO:0005829">
    <property type="term" value="C:cytosol"/>
    <property type="evidence" value="ECO:0007669"/>
    <property type="project" value="TreeGrafter"/>
</dbReference>
<evidence type="ECO:0000256" key="3">
    <source>
        <dbReference type="ARBA" id="ARBA00016507"/>
    </source>
</evidence>
<accession>A0A4R2N1X6</accession>
<dbReference type="PANTHER" id="PTHR34982">
    <property type="entry name" value="YOP PROTEINS TRANSLOCATION PROTEIN L"/>
    <property type="match status" value="1"/>
</dbReference>
<sequence>MTASSKYRSAYTRFIPREELGHATPVQFGAVDGSGLKIFSAEDKLAAEQALQEEQLRAQQEAHAAQTQQMLLEYQAQAQQDRDTAVQQAQAQGQEQGRAEAALEWQQRLDEYVAGQGQEAALRLEAVVQTLQAQLQSMQQHMAQDVLELACDIARQVVRQELRANPQALLPVVREALEMVVSDGRPATVRLHPQDHAAVADALRAEMPQASVQWVADAAVAPGGCLVDAAGTVVNGSLEKRWQRAIAPLGLAAAWEPELAPGGDDDGI</sequence>
<dbReference type="GO" id="GO:0015031">
    <property type="term" value="P:protein transport"/>
    <property type="evidence" value="ECO:0007669"/>
    <property type="project" value="UniProtKB-KW"/>
</dbReference>
<keyword evidence="9" id="KW-0966">Cell projection</keyword>
<dbReference type="PANTHER" id="PTHR34982:SF1">
    <property type="entry name" value="FLAGELLAR ASSEMBLY PROTEIN FLIH"/>
    <property type="match status" value="1"/>
</dbReference>
<dbReference type="EMBL" id="SLXH01000033">
    <property type="protein sequence ID" value="TCP13546.1"/>
    <property type="molecule type" value="Genomic_DNA"/>
</dbReference>
<gene>
    <name evidence="9" type="ORF">EV674_13316</name>
</gene>
<keyword evidence="6" id="KW-0653">Protein transport</keyword>
<protein>
    <recommendedName>
        <fullName evidence="3">Flagellar assembly protein FliH</fullName>
    </recommendedName>
</protein>
<evidence type="ECO:0000256" key="5">
    <source>
        <dbReference type="ARBA" id="ARBA00022795"/>
    </source>
</evidence>
<keyword evidence="7" id="KW-1006">Bacterial flagellum protein export</keyword>
<comment type="caution">
    <text evidence="9">The sequence shown here is derived from an EMBL/GenBank/DDBJ whole genome shotgun (WGS) entry which is preliminary data.</text>
</comment>
<keyword evidence="9" id="KW-0282">Flagellum</keyword>